<evidence type="ECO:0000313" key="1">
    <source>
        <dbReference type="EMBL" id="KAK4706319.1"/>
    </source>
</evidence>
<evidence type="ECO:0000313" key="2">
    <source>
        <dbReference type="Proteomes" id="UP001311915"/>
    </source>
</evidence>
<accession>A0AAV9JZ08</accession>
<keyword evidence="2" id="KW-1185">Reference proteome</keyword>
<dbReference type="AlphaFoldDB" id="A0AAV9JZ08"/>
<reference evidence="1 2" key="1">
    <citation type="submission" date="2023-10" db="EMBL/GenBank/DDBJ databases">
        <title>Genome-Wide Identification Analysis in wild type Solanum Pinnatisectum Reveals Some Genes Defensing Phytophthora Infestans.</title>
        <authorList>
            <person name="Sun C."/>
        </authorList>
    </citation>
    <scope>NUCLEOTIDE SEQUENCE [LARGE SCALE GENOMIC DNA]</scope>
    <source>
        <strain evidence="1">LQN</strain>
        <tissue evidence="1">Leaf</tissue>
    </source>
</reference>
<proteinExistence type="predicted"/>
<name>A0AAV9JZ08_9SOLN</name>
<dbReference type="Proteomes" id="UP001311915">
    <property type="component" value="Unassembled WGS sequence"/>
</dbReference>
<dbReference type="EMBL" id="JAWPEI010000104">
    <property type="protein sequence ID" value="KAK4706319.1"/>
    <property type="molecule type" value="Genomic_DNA"/>
</dbReference>
<protein>
    <submittedName>
        <fullName evidence="1">Uncharacterized protein</fullName>
    </submittedName>
</protein>
<comment type="caution">
    <text evidence="1">The sequence shown here is derived from an EMBL/GenBank/DDBJ whole genome shotgun (WGS) entry which is preliminary data.</text>
</comment>
<organism evidence="1 2">
    <name type="scientific">Solanum pinnatisectum</name>
    <name type="common">tansyleaf nightshade</name>
    <dbReference type="NCBI Taxonomy" id="50273"/>
    <lineage>
        <taxon>Eukaryota</taxon>
        <taxon>Viridiplantae</taxon>
        <taxon>Streptophyta</taxon>
        <taxon>Embryophyta</taxon>
        <taxon>Tracheophyta</taxon>
        <taxon>Spermatophyta</taxon>
        <taxon>Magnoliopsida</taxon>
        <taxon>eudicotyledons</taxon>
        <taxon>Gunneridae</taxon>
        <taxon>Pentapetalae</taxon>
        <taxon>asterids</taxon>
        <taxon>lamiids</taxon>
        <taxon>Solanales</taxon>
        <taxon>Solanaceae</taxon>
        <taxon>Solanoideae</taxon>
        <taxon>Solaneae</taxon>
        <taxon>Solanum</taxon>
    </lineage>
</organism>
<gene>
    <name evidence="1" type="ORF">R3W88_034128</name>
</gene>
<sequence length="149" mass="18081">MNTAENDHIRYFKFLNFWTDHSNFLDIVMACWERNTEGNSMWKFHQKLKRLSNTLSSWSKVEFGDVFSKVKEYEQKVQATEQKLIQDQSDTNRTALHEINAEYIRFLKLEDSILKQKTQLQWFKEGDANTKYFHSLIRGRRRRLFIHKL</sequence>